<gene>
    <name evidence="1" type="ORF">B296_00052799</name>
</gene>
<protein>
    <submittedName>
        <fullName evidence="1">Uncharacterized protein</fullName>
    </submittedName>
</protein>
<evidence type="ECO:0000313" key="1">
    <source>
        <dbReference type="EMBL" id="RRT46949.1"/>
    </source>
</evidence>
<dbReference type="EMBL" id="AMZH03014848">
    <property type="protein sequence ID" value="RRT46949.1"/>
    <property type="molecule type" value="Genomic_DNA"/>
</dbReference>
<proteinExistence type="predicted"/>
<evidence type="ECO:0000313" key="2">
    <source>
        <dbReference type="Proteomes" id="UP000287651"/>
    </source>
</evidence>
<dbReference type="AlphaFoldDB" id="A0A426Y593"/>
<sequence>MPKIATSEFPLSLTFGTEVVLLAKVVFSTLRVENYEEGILEEGLRANLDLVKERRVEAHLRALAYKNAVARLYNRKGQAGTKLEGPYRVTNMVHDGTYLLATREGAQLPIEHSIYLT</sequence>
<name>A0A426Y593_ENSVE</name>
<accession>A0A426Y593</accession>
<dbReference type="Proteomes" id="UP000287651">
    <property type="component" value="Unassembled WGS sequence"/>
</dbReference>
<comment type="caution">
    <text evidence="1">The sequence shown here is derived from an EMBL/GenBank/DDBJ whole genome shotgun (WGS) entry which is preliminary data.</text>
</comment>
<reference evidence="1 2" key="1">
    <citation type="journal article" date="2014" name="Agronomy (Basel)">
        <title>A Draft Genome Sequence for Ensete ventricosum, the Drought-Tolerant Tree Against Hunger.</title>
        <authorList>
            <person name="Harrison J."/>
            <person name="Moore K.A."/>
            <person name="Paszkiewicz K."/>
            <person name="Jones T."/>
            <person name="Grant M."/>
            <person name="Ambacheew D."/>
            <person name="Muzemil S."/>
            <person name="Studholme D.J."/>
        </authorList>
    </citation>
    <scope>NUCLEOTIDE SEQUENCE [LARGE SCALE GENOMIC DNA]</scope>
</reference>
<organism evidence="1 2">
    <name type="scientific">Ensete ventricosum</name>
    <name type="common">Abyssinian banana</name>
    <name type="synonym">Musa ensete</name>
    <dbReference type="NCBI Taxonomy" id="4639"/>
    <lineage>
        <taxon>Eukaryota</taxon>
        <taxon>Viridiplantae</taxon>
        <taxon>Streptophyta</taxon>
        <taxon>Embryophyta</taxon>
        <taxon>Tracheophyta</taxon>
        <taxon>Spermatophyta</taxon>
        <taxon>Magnoliopsida</taxon>
        <taxon>Liliopsida</taxon>
        <taxon>Zingiberales</taxon>
        <taxon>Musaceae</taxon>
        <taxon>Ensete</taxon>
    </lineage>
</organism>